<name>B9XHT8_PEDPL</name>
<comment type="caution">
    <text evidence="1">The sequence shown here is derived from an EMBL/GenBank/DDBJ whole genome shotgun (WGS) entry which is preliminary data.</text>
</comment>
<sequence length="67" mass="8130">MERESIFRDQSGHSIFIEKANRVKGLIQGAGRDTLLSQRRQKLFQFLLTRQIRRKPFYANRRLYINY</sequence>
<dbReference type="AlphaFoldDB" id="B9XHT8"/>
<proteinExistence type="predicted"/>
<accession>B9XHT8</accession>
<dbReference type="EMBL" id="ABOX02000015">
    <property type="protein sequence ID" value="EEF60666.1"/>
    <property type="molecule type" value="Genomic_DNA"/>
</dbReference>
<organism evidence="1 2">
    <name type="scientific">Pedosphaera parvula (strain Ellin514)</name>
    <dbReference type="NCBI Taxonomy" id="320771"/>
    <lineage>
        <taxon>Bacteria</taxon>
        <taxon>Pseudomonadati</taxon>
        <taxon>Verrucomicrobiota</taxon>
        <taxon>Pedosphaerae</taxon>
        <taxon>Pedosphaerales</taxon>
        <taxon>Pedosphaeraceae</taxon>
        <taxon>Pedosphaera</taxon>
    </lineage>
</organism>
<dbReference type="STRING" id="320771.Cflav_PD6257"/>
<keyword evidence="2" id="KW-1185">Reference proteome</keyword>
<gene>
    <name evidence="1" type="ORF">Cflav_PD6257</name>
</gene>
<reference evidence="1 2" key="1">
    <citation type="journal article" date="2011" name="J. Bacteriol.">
        <title>Genome sequence of 'Pedosphaera parvula' Ellin514, an aerobic Verrucomicrobial isolate from pasture soil.</title>
        <authorList>
            <person name="Kant R."/>
            <person name="van Passel M.W."/>
            <person name="Sangwan P."/>
            <person name="Palva A."/>
            <person name="Lucas S."/>
            <person name="Copeland A."/>
            <person name="Lapidus A."/>
            <person name="Glavina Del Rio T."/>
            <person name="Dalin E."/>
            <person name="Tice H."/>
            <person name="Bruce D."/>
            <person name="Goodwin L."/>
            <person name="Pitluck S."/>
            <person name="Chertkov O."/>
            <person name="Larimer F.W."/>
            <person name="Land M.L."/>
            <person name="Hauser L."/>
            <person name="Brettin T.S."/>
            <person name="Detter J.C."/>
            <person name="Han S."/>
            <person name="de Vos W.M."/>
            <person name="Janssen P.H."/>
            <person name="Smidt H."/>
        </authorList>
    </citation>
    <scope>NUCLEOTIDE SEQUENCE [LARGE SCALE GENOMIC DNA]</scope>
    <source>
        <strain evidence="1 2">Ellin514</strain>
    </source>
</reference>
<protein>
    <submittedName>
        <fullName evidence="1">Uncharacterized protein</fullName>
    </submittedName>
</protein>
<evidence type="ECO:0000313" key="1">
    <source>
        <dbReference type="EMBL" id="EEF60666.1"/>
    </source>
</evidence>
<dbReference type="Proteomes" id="UP000003688">
    <property type="component" value="Unassembled WGS sequence"/>
</dbReference>
<evidence type="ECO:0000313" key="2">
    <source>
        <dbReference type="Proteomes" id="UP000003688"/>
    </source>
</evidence>